<gene>
    <name evidence="1" type="ORF">K503DRAFT_841082</name>
</gene>
<keyword evidence="2" id="KW-1185">Reference proteome</keyword>
<dbReference type="OrthoDB" id="3187773at2759"/>
<protein>
    <submittedName>
        <fullName evidence="1">Uncharacterized protein</fullName>
    </submittedName>
</protein>
<dbReference type="EMBL" id="KV448890">
    <property type="protein sequence ID" value="OAX32884.1"/>
    <property type="molecule type" value="Genomic_DNA"/>
</dbReference>
<sequence>QNLSEVPENTFPGYTGRISVFNAASSRFYTLSDISGIGGMHTEYIHVSPLWWNEHTHYYYMFVNTKPEQEGMQGFDIAWILCFFSFTFRGITYPCAVIRWFDTVGDS</sequence>
<reference evidence="1 2" key="1">
    <citation type="submission" date="2016-06" db="EMBL/GenBank/DDBJ databases">
        <title>Comparative genomics of the ectomycorrhizal sister species Rhizopogon vinicolor and Rhizopogon vesiculosus (Basidiomycota: Boletales) reveals a divergence of the mating type B locus.</title>
        <authorList>
            <consortium name="DOE Joint Genome Institute"/>
            <person name="Mujic A.B."/>
            <person name="Kuo A."/>
            <person name="Tritt A."/>
            <person name="Lipzen A."/>
            <person name="Chen C."/>
            <person name="Johnson J."/>
            <person name="Sharma A."/>
            <person name="Barry K."/>
            <person name="Grigoriev I.V."/>
            <person name="Spatafora J.W."/>
        </authorList>
    </citation>
    <scope>NUCLEOTIDE SEQUENCE [LARGE SCALE GENOMIC DNA]</scope>
    <source>
        <strain evidence="1 2">AM-OR11-026</strain>
    </source>
</reference>
<name>A0A1B7MJW3_9AGAM</name>
<feature type="non-terminal residue" evidence="1">
    <location>
        <position position="1"/>
    </location>
</feature>
<proteinExistence type="predicted"/>
<dbReference type="Proteomes" id="UP000092154">
    <property type="component" value="Unassembled WGS sequence"/>
</dbReference>
<accession>A0A1B7MJW3</accession>
<dbReference type="STRING" id="1314800.A0A1B7MJW3"/>
<organism evidence="1 2">
    <name type="scientific">Rhizopogon vinicolor AM-OR11-026</name>
    <dbReference type="NCBI Taxonomy" id="1314800"/>
    <lineage>
        <taxon>Eukaryota</taxon>
        <taxon>Fungi</taxon>
        <taxon>Dikarya</taxon>
        <taxon>Basidiomycota</taxon>
        <taxon>Agaricomycotina</taxon>
        <taxon>Agaricomycetes</taxon>
        <taxon>Agaricomycetidae</taxon>
        <taxon>Boletales</taxon>
        <taxon>Suillineae</taxon>
        <taxon>Rhizopogonaceae</taxon>
        <taxon>Rhizopogon</taxon>
    </lineage>
</organism>
<dbReference type="InParanoid" id="A0A1B7MJW3"/>
<evidence type="ECO:0000313" key="1">
    <source>
        <dbReference type="EMBL" id="OAX32884.1"/>
    </source>
</evidence>
<dbReference type="AlphaFoldDB" id="A0A1B7MJW3"/>
<evidence type="ECO:0000313" key="2">
    <source>
        <dbReference type="Proteomes" id="UP000092154"/>
    </source>
</evidence>